<dbReference type="InterPro" id="IPR009003">
    <property type="entry name" value="Peptidase_S1_PA"/>
</dbReference>
<dbReference type="SMART" id="SM00020">
    <property type="entry name" value="Tryp_SPc"/>
    <property type="match status" value="1"/>
</dbReference>
<evidence type="ECO:0000313" key="4">
    <source>
        <dbReference type="EMBL" id="PSC67955.1"/>
    </source>
</evidence>
<dbReference type="SUPFAM" id="SSF50494">
    <property type="entry name" value="Trypsin-like serine proteases"/>
    <property type="match status" value="1"/>
</dbReference>
<feature type="chain" id="PRO_5015171992" evidence="2">
    <location>
        <begin position="26"/>
        <end position="306"/>
    </location>
</feature>
<reference evidence="4 5" key="1">
    <citation type="journal article" date="2018" name="Plant J.">
        <title>Genome sequences of Chlorella sorokiniana UTEX 1602 and Micractinium conductrix SAG 241.80: implications to maltose excretion by a green alga.</title>
        <authorList>
            <person name="Arriola M.B."/>
            <person name="Velmurugan N."/>
            <person name="Zhang Y."/>
            <person name="Plunkett M.H."/>
            <person name="Hondzo H."/>
            <person name="Barney B.M."/>
        </authorList>
    </citation>
    <scope>NUCLEOTIDE SEQUENCE [LARGE SCALE GENOMIC DNA]</scope>
    <source>
        <strain evidence="4 5">SAG 241.80</strain>
    </source>
</reference>
<feature type="signal peptide" evidence="2">
    <location>
        <begin position="1"/>
        <end position="25"/>
    </location>
</feature>
<comment type="caution">
    <text evidence="4">The sequence shown here is derived from an EMBL/GenBank/DDBJ whole genome shotgun (WGS) entry which is preliminary data.</text>
</comment>
<proteinExistence type="predicted"/>
<dbReference type="STRING" id="554055.A0A2P6V1J8"/>
<dbReference type="Pfam" id="PF00089">
    <property type="entry name" value="Trypsin"/>
    <property type="match status" value="1"/>
</dbReference>
<dbReference type="EMBL" id="LHPF02000044">
    <property type="protein sequence ID" value="PSC67955.1"/>
    <property type="molecule type" value="Genomic_DNA"/>
</dbReference>
<evidence type="ECO:0000313" key="5">
    <source>
        <dbReference type="Proteomes" id="UP000239649"/>
    </source>
</evidence>
<dbReference type="Gene3D" id="2.40.10.10">
    <property type="entry name" value="Trypsin-like serine proteases"/>
    <property type="match status" value="1"/>
</dbReference>
<keyword evidence="2" id="KW-0732">Signal</keyword>
<name>A0A2P6V1J8_9CHLO</name>
<accession>A0A2P6V1J8</accession>
<dbReference type="PANTHER" id="PTHR24276:SF98">
    <property type="entry name" value="FI18310P1-RELATED"/>
    <property type="match status" value="1"/>
</dbReference>
<dbReference type="PROSITE" id="PS50240">
    <property type="entry name" value="TRYPSIN_DOM"/>
    <property type="match status" value="1"/>
</dbReference>
<gene>
    <name evidence="4" type="ORF">C2E20_8399</name>
</gene>
<dbReference type="OrthoDB" id="5597713at2759"/>
<dbReference type="PANTHER" id="PTHR24276">
    <property type="entry name" value="POLYSERASE-RELATED"/>
    <property type="match status" value="1"/>
</dbReference>
<feature type="domain" description="Peptidase S1" evidence="3">
    <location>
        <begin position="41"/>
        <end position="286"/>
    </location>
</feature>
<evidence type="ECO:0000259" key="3">
    <source>
        <dbReference type="PROSITE" id="PS50240"/>
    </source>
</evidence>
<keyword evidence="4" id="KW-0378">Hydrolase</keyword>
<keyword evidence="1" id="KW-1015">Disulfide bond</keyword>
<keyword evidence="4" id="KW-0645">Protease</keyword>
<keyword evidence="5" id="KW-1185">Reference proteome</keyword>
<sequence length="306" mass="32835">MQKFAPSRLAVCALVLAAAAATAGAARRELQGAAGGAGAAILTGRPAEHGRWPYMVQLRAAAAVPRRSNTKGQFMCHGVLIQPDVVLTTMTCFHLSGRFPEARLGCTATNCTRHYESRQVVAAALHQGWDPSRPEKFLPEANLALLLLDRCSKKSCLRIPTVALPLNPGKSATILGWGATRWADTGVARALMQASLQLMPQSACNLLWRGLVPGNPWWRQPKAICGLTPGTGLCWDDNAAPLVLPGKKPAQDLLLGLGSASECTGWRGSGFTNVGYYRGWIRGGIRVLRGRVPAGAQYIVQRPDRR</sequence>
<dbReference type="InterPro" id="IPR001254">
    <property type="entry name" value="Trypsin_dom"/>
</dbReference>
<organism evidence="4 5">
    <name type="scientific">Micractinium conductrix</name>
    <dbReference type="NCBI Taxonomy" id="554055"/>
    <lineage>
        <taxon>Eukaryota</taxon>
        <taxon>Viridiplantae</taxon>
        <taxon>Chlorophyta</taxon>
        <taxon>core chlorophytes</taxon>
        <taxon>Trebouxiophyceae</taxon>
        <taxon>Chlorellales</taxon>
        <taxon>Chlorellaceae</taxon>
        <taxon>Chlorella clade</taxon>
        <taxon>Micractinium</taxon>
    </lineage>
</organism>
<dbReference type="InterPro" id="IPR043504">
    <property type="entry name" value="Peptidase_S1_PA_chymotrypsin"/>
</dbReference>
<protein>
    <submittedName>
        <fullName evidence="4">Serine protease 57</fullName>
    </submittedName>
</protein>
<dbReference type="GO" id="GO:0004252">
    <property type="term" value="F:serine-type endopeptidase activity"/>
    <property type="evidence" value="ECO:0007669"/>
    <property type="project" value="InterPro"/>
</dbReference>
<dbReference type="InterPro" id="IPR050430">
    <property type="entry name" value="Peptidase_S1"/>
</dbReference>
<dbReference type="GO" id="GO:0006508">
    <property type="term" value="P:proteolysis"/>
    <property type="evidence" value="ECO:0007669"/>
    <property type="project" value="UniProtKB-KW"/>
</dbReference>
<evidence type="ECO:0000256" key="1">
    <source>
        <dbReference type="ARBA" id="ARBA00023157"/>
    </source>
</evidence>
<dbReference type="AlphaFoldDB" id="A0A2P6V1J8"/>
<dbReference type="Proteomes" id="UP000239649">
    <property type="component" value="Unassembled WGS sequence"/>
</dbReference>
<evidence type="ECO:0000256" key="2">
    <source>
        <dbReference type="SAM" id="SignalP"/>
    </source>
</evidence>